<organism evidence="1 2">
    <name type="scientific">Leersia perrieri</name>
    <dbReference type="NCBI Taxonomy" id="77586"/>
    <lineage>
        <taxon>Eukaryota</taxon>
        <taxon>Viridiplantae</taxon>
        <taxon>Streptophyta</taxon>
        <taxon>Embryophyta</taxon>
        <taxon>Tracheophyta</taxon>
        <taxon>Spermatophyta</taxon>
        <taxon>Magnoliopsida</taxon>
        <taxon>Liliopsida</taxon>
        <taxon>Poales</taxon>
        <taxon>Poaceae</taxon>
        <taxon>BOP clade</taxon>
        <taxon>Oryzoideae</taxon>
        <taxon>Oryzeae</taxon>
        <taxon>Oryzinae</taxon>
        <taxon>Leersia</taxon>
    </lineage>
</organism>
<dbReference type="Proteomes" id="UP000032180">
    <property type="component" value="Chromosome 4"/>
</dbReference>
<name>A0A0D9W2L2_9ORYZ</name>
<evidence type="ECO:0000313" key="1">
    <source>
        <dbReference type="EnsemblPlants" id="LPERR04G02660.1"/>
    </source>
</evidence>
<reference evidence="1" key="3">
    <citation type="submission" date="2015-04" db="UniProtKB">
        <authorList>
            <consortium name="EnsemblPlants"/>
        </authorList>
    </citation>
    <scope>IDENTIFICATION</scope>
</reference>
<reference evidence="2" key="2">
    <citation type="submission" date="2013-12" db="EMBL/GenBank/DDBJ databases">
        <authorList>
            <person name="Yu Y."/>
            <person name="Lee S."/>
            <person name="de Baynast K."/>
            <person name="Wissotski M."/>
            <person name="Liu L."/>
            <person name="Talag J."/>
            <person name="Goicoechea J."/>
            <person name="Angelova A."/>
            <person name="Jetty R."/>
            <person name="Kudrna D."/>
            <person name="Golser W."/>
            <person name="Rivera L."/>
            <person name="Zhang J."/>
            <person name="Wing R."/>
        </authorList>
    </citation>
    <scope>NUCLEOTIDE SEQUENCE</scope>
</reference>
<sequence>MDYEELPEADHLAFEAYAKDLRRKMLSCYRRTRQGVIKQEEFKLPVIIKSKVLMCRGRLTLSNDLVEVVFGTYYPSARKDVFGA</sequence>
<accession>A0A0D9W2L2</accession>
<dbReference type="Gramene" id="LPERR04G02660.1">
    <property type="protein sequence ID" value="LPERR04G02660.1"/>
    <property type="gene ID" value="LPERR04G02660"/>
</dbReference>
<proteinExistence type="predicted"/>
<evidence type="ECO:0000313" key="2">
    <source>
        <dbReference type="Proteomes" id="UP000032180"/>
    </source>
</evidence>
<protein>
    <submittedName>
        <fullName evidence="1">Uncharacterized protein</fullName>
    </submittedName>
</protein>
<keyword evidence="2" id="KW-1185">Reference proteome</keyword>
<dbReference type="EnsemblPlants" id="LPERR04G02660.1">
    <property type="protein sequence ID" value="LPERR04G02660.1"/>
    <property type="gene ID" value="LPERR04G02660"/>
</dbReference>
<dbReference type="AlphaFoldDB" id="A0A0D9W2L2"/>
<reference evidence="1 2" key="1">
    <citation type="submission" date="2012-08" db="EMBL/GenBank/DDBJ databases">
        <title>Oryza genome evolution.</title>
        <authorList>
            <person name="Wing R.A."/>
        </authorList>
    </citation>
    <scope>NUCLEOTIDE SEQUENCE</scope>
</reference>
<dbReference type="HOGENOM" id="CLU_2530740_0_0_1"/>